<proteinExistence type="predicted"/>
<sequence length="185" mass="20225">MARLAGLSSVFWGSRAMKRAIAFCLLIVTCFAGTAKATVILENWTPELEGLVRGITGQIEEMPFIRAWAYAEAIDRYCFPAKSYANVVGVTLKETARHQDSFSPGILASAERDAADHLRGEYLACAPAMKFVEETVARMPELVEKLNVLQMQINDVKAKIATACAIRAREGSPPLKLCIGGYLPD</sequence>
<evidence type="ECO:0000313" key="1">
    <source>
        <dbReference type="EMBL" id="BAB53741.1"/>
    </source>
</evidence>
<dbReference type="Proteomes" id="UP000000552">
    <property type="component" value="Chromosome"/>
</dbReference>
<name>Q983Y9_RHILO</name>
<organism evidence="1 2">
    <name type="scientific">Mesorhizobium japonicum (strain LMG 29417 / CECT 9101 / MAFF 303099)</name>
    <name type="common">Mesorhizobium loti (strain MAFF 303099)</name>
    <dbReference type="NCBI Taxonomy" id="266835"/>
    <lineage>
        <taxon>Bacteria</taxon>
        <taxon>Pseudomonadati</taxon>
        <taxon>Pseudomonadota</taxon>
        <taxon>Alphaproteobacteria</taxon>
        <taxon>Hyphomicrobiales</taxon>
        <taxon>Phyllobacteriaceae</taxon>
        <taxon>Mesorhizobium</taxon>
    </lineage>
</organism>
<accession>Q983Y9</accession>
<protein>
    <submittedName>
        <fullName evidence="1">Mlr8105 protein</fullName>
    </submittedName>
</protein>
<dbReference type="EMBL" id="BA000012">
    <property type="protein sequence ID" value="BAB53741.1"/>
    <property type="molecule type" value="Genomic_DNA"/>
</dbReference>
<dbReference type="KEGG" id="mlo:mlr8105"/>
<reference evidence="1 2" key="1">
    <citation type="journal article" date="2000" name="DNA Res.">
        <title>Complete genome structure of the nitrogen-fixing symbiotic bacterium Mesorhizobium loti.</title>
        <authorList>
            <person name="Kaneko T."/>
            <person name="Nakamura Y."/>
            <person name="Sato S."/>
            <person name="Asamizu E."/>
            <person name="Kato T."/>
            <person name="Sasamoto S."/>
            <person name="Watanabe A."/>
            <person name="Idesawa K."/>
            <person name="Ishikawa A."/>
            <person name="Kawashima K."/>
            <person name="Kimura T."/>
            <person name="Kishida Y."/>
            <person name="Kiyokawa C."/>
            <person name="Kohara M."/>
            <person name="Matsumoto M."/>
            <person name="Matsuno A."/>
            <person name="Mochizuki Y."/>
            <person name="Nakayama S."/>
            <person name="Nakazaki N."/>
            <person name="Shimpo S."/>
            <person name="Sugimoto M."/>
            <person name="Takeuchi C."/>
            <person name="Yamada M."/>
            <person name="Tabata S."/>
        </authorList>
    </citation>
    <scope>NUCLEOTIDE SEQUENCE [LARGE SCALE GENOMIC DNA]</scope>
    <source>
        <strain evidence="2">LMG 29417 / CECT 9101 / MAFF 303099</strain>
    </source>
</reference>
<gene>
    <name evidence="1" type="ordered locus">mlr8105</name>
</gene>
<dbReference type="AlphaFoldDB" id="Q983Y9"/>
<dbReference type="HOGENOM" id="CLU_1460178_0_0_5"/>
<evidence type="ECO:0000313" key="2">
    <source>
        <dbReference type="Proteomes" id="UP000000552"/>
    </source>
</evidence>